<dbReference type="SMART" id="SM00327">
    <property type="entry name" value="VWA"/>
    <property type="match status" value="1"/>
</dbReference>
<dbReference type="InterPro" id="IPR036465">
    <property type="entry name" value="vWFA_dom_sf"/>
</dbReference>
<evidence type="ECO:0000259" key="1">
    <source>
        <dbReference type="PROSITE" id="PS50234"/>
    </source>
</evidence>
<organism evidence="2 3">
    <name type="scientific">Parthenolecanium corni</name>
    <dbReference type="NCBI Taxonomy" id="536013"/>
    <lineage>
        <taxon>Eukaryota</taxon>
        <taxon>Metazoa</taxon>
        <taxon>Ecdysozoa</taxon>
        <taxon>Arthropoda</taxon>
        <taxon>Hexapoda</taxon>
        <taxon>Insecta</taxon>
        <taxon>Pterygota</taxon>
        <taxon>Neoptera</taxon>
        <taxon>Paraneoptera</taxon>
        <taxon>Hemiptera</taxon>
        <taxon>Sternorrhyncha</taxon>
        <taxon>Coccoidea</taxon>
        <taxon>Coccidae</taxon>
        <taxon>Parthenolecanium</taxon>
    </lineage>
</organism>
<keyword evidence="3" id="KW-1185">Reference proteome</keyword>
<dbReference type="Pfam" id="PF13519">
    <property type="entry name" value="VWA_2"/>
    <property type="match status" value="1"/>
</dbReference>
<dbReference type="InterPro" id="IPR002035">
    <property type="entry name" value="VWF_A"/>
</dbReference>
<dbReference type="Proteomes" id="UP001367676">
    <property type="component" value="Unassembled WGS sequence"/>
</dbReference>
<dbReference type="EMBL" id="JBBCAQ010000006">
    <property type="protein sequence ID" value="KAK7603667.1"/>
    <property type="molecule type" value="Genomic_DNA"/>
</dbReference>
<feature type="domain" description="VWFA" evidence="1">
    <location>
        <begin position="38"/>
        <end position="215"/>
    </location>
</feature>
<protein>
    <recommendedName>
        <fullName evidence="1">VWFA domain-containing protein</fullName>
    </recommendedName>
</protein>
<proteinExistence type="predicted"/>
<evidence type="ECO:0000313" key="2">
    <source>
        <dbReference type="EMBL" id="KAK7603667.1"/>
    </source>
</evidence>
<dbReference type="PROSITE" id="PS50234">
    <property type="entry name" value="VWFA"/>
    <property type="match status" value="1"/>
</dbReference>
<evidence type="ECO:0000313" key="3">
    <source>
        <dbReference type="Proteomes" id="UP001367676"/>
    </source>
</evidence>
<dbReference type="SUPFAM" id="SSF53300">
    <property type="entry name" value="vWA-like"/>
    <property type="match status" value="1"/>
</dbReference>
<dbReference type="Gene3D" id="3.40.50.410">
    <property type="entry name" value="von Willebrand factor, type A domain"/>
    <property type="match status" value="1"/>
</dbReference>
<dbReference type="AlphaFoldDB" id="A0AAN9TRQ7"/>
<sequence length="936" mass="107501">METLLKYDGFLPKIEGNFASTLYRVNLPADAGKSLPESIVLLVDISVSMSCEMEAMKRAILSMVSIILDRKLASLDQIVLITFQSYARVYSNFKDYRAFEAMVSSLKDAGGTDYCRAIDELIKLLEKRERIIAVMFSDGEPYEYYGTKSVENLKIMASKKSLLLHSIGLNIFRYGNCKAEKILRDLTTLGSTEGFYQSICDTEMTAAMNVLVDHIDCSVEAYINGKRTRCGFIVNAEVERTVVQLGDREVAMDVVNESFQEMLKENSFQAILEALRFLLEYHLRDESVTFDQAVAIANNVSSLIRETESKVRMATKEKIMQLSSEKKAKLNAISQKAGAHNLRQQSEIIAEYNKTVQKLFEEEPETLKKVHELKELCAKIHETLLKTRNISASVSGEVMNAVSKFRDNSIALERKHVARFSTKVREANKRFKNIDKLLQDELDELVKLKYIAVPQYFESYSDPITLNDFQDIILHKFGVFMLLINIERHYYGITAPHKTKIIQIGGFSSSVLDVMMKNEDKSVFFDFRGIGFGNAAVPLWISDLHWRKARHVFGPFVGYAVTGNELEYTKLQGQTLLALILIHLRGLESTEFNEQLIQMVGQTLKKVVDKKKWKKVAGTISNSFEDLNENKIPSIELYLVFQEFVGGKLPNEKRLLLVAEQYRRVNKRRIEEGFEKLKSSPQSAKDKCNFLIRIFPKIFEKYLNISASDFSMALSERSLENYFLNLYDGKNDSKLLNWFDKFSKNLSPSLGELASNLDKQQKIAIILSVHKCTCFKWDAIDEIPAGLSYESNYVDLLLGWCRKKLTEKREKLRAQCHENELLRILRTADGVEAETLLRGIKRNSHTWAVMLKVLLPSSKTKRPSKLTVEQWEKLRIKLFKKQLKSVSIPLHFEILMFCIFDSFKPEDWIPSKMVWRPNILMRRRIRAMFPNAPAVE</sequence>
<gene>
    <name evidence="2" type="ORF">V9T40_003666</name>
</gene>
<reference evidence="2 3" key="1">
    <citation type="submission" date="2024-03" db="EMBL/GenBank/DDBJ databases">
        <title>Adaptation during the transition from Ophiocordyceps entomopathogen to insect associate is accompanied by gene loss and intensified selection.</title>
        <authorList>
            <person name="Ward C.M."/>
            <person name="Onetto C.A."/>
            <person name="Borneman A.R."/>
        </authorList>
    </citation>
    <scope>NUCLEOTIDE SEQUENCE [LARGE SCALE GENOMIC DNA]</scope>
    <source>
        <strain evidence="2">AWRI1</strain>
        <tissue evidence="2">Single Adult Female</tissue>
    </source>
</reference>
<dbReference type="CDD" id="cd00198">
    <property type="entry name" value="vWFA"/>
    <property type="match status" value="1"/>
</dbReference>
<comment type="caution">
    <text evidence="2">The sequence shown here is derived from an EMBL/GenBank/DDBJ whole genome shotgun (WGS) entry which is preliminary data.</text>
</comment>
<accession>A0AAN9TRQ7</accession>
<name>A0AAN9TRQ7_9HEMI</name>
<dbReference type="GO" id="GO:0032991">
    <property type="term" value="C:protein-containing complex"/>
    <property type="evidence" value="ECO:0007669"/>
    <property type="project" value="UniProtKB-ARBA"/>
</dbReference>